<evidence type="ECO:0000256" key="1">
    <source>
        <dbReference type="ARBA" id="ARBA00023015"/>
    </source>
</evidence>
<dbReference type="SMART" id="SM00342">
    <property type="entry name" value="HTH_ARAC"/>
    <property type="match status" value="1"/>
</dbReference>
<dbReference type="InterPro" id="IPR018062">
    <property type="entry name" value="HTH_AraC-typ_CS"/>
</dbReference>
<feature type="domain" description="HTH araC/xylS-type" evidence="4">
    <location>
        <begin position="202"/>
        <end position="300"/>
    </location>
</feature>
<keyword evidence="2" id="KW-0238">DNA-binding</keyword>
<evidence type="ECO:0000313" key="6">
    <source>
        <dbReference type="Proteomes" id="UP001214854"/>
    </source>
</evidence>
<evidence type="ECO:0000256" key="3">
    <source>
        <dbReference type="ARBA" id="ARBA00023163"/>
    </source>
</evidence>
<dbReference type="EMBL" id="JAQQKX010000008">
    <property type="protein sequence ID" value="MDC7683751.1"/>
    <property type="molecule type" value="Genomic_DNA"/>
</dbReference>
<dbReference type="PANTHER" id="PTHR43436">
    <property type="entry name" value="ARAC-FAMILY TRANSCRIPTIONAL REGULATOR"/>
    <property type="match status" value="1"/>
</dbReference>
<evidence type="ECO:0000256" key="2">
    <source>
        <dbReference type="ARBA" id="ARBA00023125"/>
    </source>
</evidence>
<protein>
    <submittedName>
        <fullName evidence="5">AraC family transcriptional regulator</fullName>
    </submittedName>
</protein>
<dbReference type="Pfam" id="PF12833">
    <property type="entry name" value="HTH_18"/>
    <property type="match status" value="1"/>
</dbReference>
<keyword evidence="6" id="KW-1185">Reference proteome</keyword>
<keyword evidence="1" id="KW-0805">Transcription regulation</keyword>
<dbReference type="Gene3D" id="1.10.10.60">
    <property type="entry name" value="Homeodomain-like"/>
    <property type="match status" value="2"/>
</dbReference>
<reference evidence="5 6" key="1">
    <citation type="submission" date="2023-01" db="EMBL/GenBank/DDBJ databases">
        <title>Novel species of the genus Asticcacaulis isolated from rivers.</title>
        <authorList>
            <person name="Lu H."/>
        </authorList>
    </citation>
    <scope>NUCLEOTIDE SEQUENCE [LARGE SCALE GENOMIC DNA]</scope>
    <source>
        <strain evidence="5 6">BYS171W</strain>
    </source>
</reference>
<evidence type="ECO:0000259" key="4">
    <source>
        <dbReference type="PROSITE" id="PS01124"/>
    </source>
</evidence>
<dbReference type="PROSITE" id="PS01124">
    <property type="entry name" value="HTH_ARAC_FAMILY_2"/>
    <property type="match status" value="1"/>
</dbReference>
<evidence type="ECO:0000313" key="5">
    <source>
        <dbReference type="EMBL" id="MDC7683751.1"/>
    </source>
</evidence>
<keyword evidence="3" id="KW-0804">Transcription</keyword>
<dbReference type="Pfam" id="PF06719">
    <property type="entry name" value="AraC_N"/>
    <property type="match status" value="1"/>
</dbReference>
<gene>
    <name evidence="5" type="ORF">PQU92_10720</name>
</gene>
<comment type="caution">
    <text evidence="5">The sequence shown here is derived from an EMBL/GenBank/DDBJ whole genome shotgun (WGS) entry which is preliminary data.</text>
</comment>
<dbReference type="SUPFAM" id="SSF46689">
    <property type="entry name" value="Homeodomain-like"/>
    <property type="match status" value="2"/>
</dbReference>
<accession>A0ABT5HWE0</accession>
<dbReference type="InterPro" id="IPR009057">
    <property type="entry name" value="Homeodomain-like_sf"/>
</dbReference>
<dbReference type="Proteomes" id="UP001214854">
    <property type="component" value="Unassembled WGS sequence"/>
</dbReference>
<dbReference type="InterPro" id="IPR009594">
    <property type="entry name" value="Tscrpt_reg_HTH_AraC_N"/>
</dbReference>
<dbReference type="InterPro" id="IPR018060">
    <property type="entry name" value="HTH_AraC"/>
</dbReference>
<name>A0ABT5HWE0_9CAUL</name>
<dbReference type="PROSITE" id="PS00041">
    <property type="entry name" value="HTH_ARAC_FAMILY_1"/>
    <property type="match status" value="1"/>
</dbReference>
<proteinExistence type="predicted"/>
<dbReference type="PANTHER" id="PTHR43436:SF2">
    <property type="entry name" value="ARAC_XYLS FAMILY TRANSCRIPTIONAL REGULATOR"/>
    <property type="match status" value="1"/>
</dbReference>
<sequence length="314" mass="34254">MPISVKAVEVTFQSTTKELLAKRLEVAFGGVEPTAIEGIRLFWTVKPTPPEPLVYEAGLTILLNGRKEGTLGDRSFIYDAANYLVLTLPMPFLCAHQASNDEPVCGLFISASREDLSLLLGQMADYAPVEPQAGLSALAPAPLTEAMQATMMRLVSAIGDPVAARVIGPALRREILFHALRGPRGPALAAYAQQTGDDGLLDGLIEDIRLNIAKPVTIEAMADRVAMSVSTFHRAFRRRTGQTPVQYIKRLRLHMARDLITFEGARIKEAARRVGYESTSQFSREYKRHFNVAASVARDFSATAPASEDALTDT</sequence>
<organism evidence="5 6">
    <name type="scientific">Asticcacaulis aquaticus</name>
    <dbReference type="NCBI Taxonomy" id="2984212"/>
    <lineage>
        <taxon>Bacteria</taxon>
        <taxon>Pseudomonadati</taxon>
        <taxon>Pseudomonadota</taxon>
        <taxon>Alphaproteobacteria</taxon>
        <taxon>Caulobacterales</taxon>
        <taxon>Caulobacteraceae</taxon>
        <taxon>Asticcacaulis</taxon>
    </lineage>
</organism>
<dbReference type="RefSeq" id="WP_272748215.1">
    <property type="nucleotide sequence ID" value="NZ_JAQQKX010000008.1"/>
</dbReference>